<keyword evidence="2" id="KW-1185">Reference proteome</keyword>
<reference evidence="2" key="1">
    <citation type="submission" date="2016-10" db="EMBL/GenBank/DDBJ databases">
        <title>Frankia sp. NRRL B-16386 Genome sequencing.</title>
        <authorList>
            <person name="Ghodhbane-Gtari F."/>
            <person name="Swanson E."/>
            <person name="Gueddou A."/>
            <person name="Hezbri K."/>
            <person name="Ktari K."/>
            <person name="Nouioui I."/>
            <person name="Morris K."/>
            <person name="Simpson S."/>
            <person name="Abebe-Akele F."/>
            <person name="Thomas K."/>
            <person name="Gtari M."/>
            <person name="Tisa L.S."/>
        </authorList>
    </citation>
    <scope>NUCLEOTIDE SEQUENCE [LARGE SCALE GENOMIC DNA]</scope>
    <source>
        <strain evidence="2">NRRL B-16386</strain>
    </source>
</reference>
<dbReference type="NCBIfam" id="NF033438">
    <property type="entry name" value="BREX_BrxD"/>
    <property type="match status" value="1"/>
</dbReference>
<dbReference type="Pfam" id="PF10923">
    <property type="entry name" value="BrxC_BrxD"/>
    <property type="match status" value="1"/>
</dbReference>
<dbReference type="InterPro" id="IPR021228">
    <property type="entry name" value="BrxD"/>
</dbReference>
<comment type="caution">
    <text evidence="1">The sequence shown here is derived from an EMBL/GenBank/DDBJ whole genome shotgun (WGS) entry which is preliminary data.</text>
</comment>
<sequence>MVTEQVSTARRREVLDALRRGAVPAAGLDLLAVSLDRFERSVADDLAAVAAGGSVFKAVRGEYGSGKTFFSRWLAEQAKRAGLATAEAQISENETPLHKLETVYRRLTERLTTATFPPSALRQVVDGWFYALEEDALAAGDLVAAGAGEATEPAALEKAVGELLEARLREVGRSAPAFAAALRGYRAATVAGDQATAAAVLAWLGGQPHVAASARRAAGVRGDLDHFGALGFLQGLLVVLRDSGFRGLLVVLDEVETLQRVRSDTRDKALNSLRQLIDEVHSGRFPGLFLVITGTPAFYDGPQGVARLAPLAQRLATDFTANPAFDNPRAVQLRLVGFTEASLVELGGRVRGVFAAGAAPDAAARISTLVDDAYLGELAGAVAGRLGGKVGIAPRLFLKKLVADVLDRVDQFPAFDPRRDYPLTLNSAELTDLERNAARVDGAASAADIDLDLG</sequence>
<dbReference type="Proteomes" id="UP000188929">
    <property type="component" value="Unassembled WGS sequence"/>
</dbReference>
<protein>
    <submittedName>
        <fullName evidence="1">ATP-binding protein</fullName>
    </submittedName>
</protein>
<accession>A0A1V2HZ06</accession>
<dbReference type="STRING" id="1834516.BL253_37615"/>
<dbReference type="InterPro" id="IPR027417">
    <property type="entry name" value="P-loop_NTPase"/>
</dbReference>
<gene>
    <name evidence="1" type="ORF">BL253_37615</name>
</gene>
<organism evidence="1 2">
    <name type="scientific">Pseudofrankia asymbiotica</name>
    <dbReference type="NCBI Taxonomy" id="1834516"/>
    <lineage>
        <taxon>Bacteria</taxon>
        <taxon>Bacillati</taxon>
        <taxon>Actinomycetota</taxon>
        <taxon>Actinomycetes</taxon>
        <taxon>Frankiales</taxon>
        <taxon>Frankiaceae</taxon>
        <taxon>Pseudofrankia</taxon>
    </lineage>
</organism>
<dbReference type="GO" id="GO:0005524">
    <property type="term" value="F:ATP binding"/>
    <property type="evidence" value="ECO:0007669"/>
    <property type="project" value="UniProtKB-KW"/>
</dbReference>
<proteinExistence type="predicted"/>
<keyword evidence="1" id="KW-0067">ATP-binding</keyword>
<dbReference type="SUPFAM" id="SSF52540">
    <property type="entry name" value="P-loop containing nucleoside triphosphate hydrolases"/>
    <property type="match status" value="1"/>
</dbReference>
<dbReference type="AlphaFoldDB" id="A0A1V2HZ06"/>
<dbReference type="EMBL" id="MOMC01000141">
    <property type="protein sequence ID" value="ONH21852.1"/>
    <property type="molecule type" value="Genomic_DNA"/>
</dbReference>
<keyword evidence="1" id="KW-0547">Nucleotide-binding</keyword>
<evidence type="ECO:0000313" key="2">
    <source>
        <dbReference type="Proteomes" id="UP000188929"/>
    </source>
</evidence>
<evidence type="ECO:0000313" key="1">
    <source>
        <dbReference type="EMBL" id="ONH21852.1"/>
    </source>
</evidence>
<name>A0A1V2HZ06_9ACTN</name>